<dbReference type="PANTHER" id="PTHR35936:SF38">
    <property type="entry name" value="GLUTAMINE-BINDING PERIPLASMIC PROTEIN"/>
    <property type="match status" value="1"/>
</dbReference>
<name>A0A7X5RM73_9ALTE</name>
<proteinExistence type="inferred from homology"/>
<reference evidence="5 6" key="1">
    <citation type="submission" date="2020-01" db="EMBL/GenBank/DDBJ databases">
        <authorList>
            <person name="Chen J."/>
            <person name="Zhu S."/>
            <person name="Yang J."/>
        </authorList>
    </citation>
    <scope>NUCLEOTIDE SEQUENCE [LARGE SCALE GENOMIC DNA]</scope>
    <source>
        <strain evidence="5 6">345S023</strain>
    </source>
</reference>
<dbReference type="InterPro" id="IPR001638">
    <property type="entry name" value="Solute-binding_3/MltF_N"/>
</dbReference>
<sequence length="258" mass="29145">MRLIILCYTLLITLSASAFAKQLDLVVGWDKPPYVMTEQNSGFEVEIVRSIMSDLGHEIKVIYVPFGRTARMVASGSADIGLTLTNEHDISPEYLTDCYVVYQNVAVSLRERRLEISTIPDLAGKSIIAFQTAKHVLGETFKSSLGSQQNYLEFAEQERQVNMLLLGSVDVAILDRNIFNYLKHQLPKERQKATQFHELFPVTTYSAAIADPTLRAQFNQALHLYKQDGRYQAMLDKFGLENLFDKLPLSFGSARAEE</sequence>
<evidence type="ECO:0000256" key="3">
    <source>
        <dbReference type="SAM" id="SignalP"/>
    </source>
</evidence>
<keyword evidence="2 3" id="KW-0732">Signal</keyword>
<evidence type="ECO:0000256" key="1">
    <source>
        <dbReference type="ARBA" id="ARBA00010333"/>
    </source>
</evidence>
<dbReference type="RefSeq" id="WP_163087197.1">
    <property type="nucleotide sequence ID" value="NZ_JAAAWN010000023.1"/>
</dbReference>
<feature type="chain" id="PRO_5030576423" evidence="3">
    <location>
        <begin position="21"/>
        <end position="258"/>
    </location>
</feature>
<organism evidence="5 6">
    <name type="scientific">Alteromonas profundi</name>
    <dbReference type="NCBI Taxonomy" id="2696062"/>
    <lineage>
        <taxon>Bacteria</taxon>
        <taxon>Pseudomonadati</taxon>
        <taxon>Pseudomonadota</taxon>
        <taxon>Gammaproteobacteria</taxon>
        <taxon>Alteromonadales</taxon>
        <taxon>Alteromonadaceae</taxon>
        <taxon>Alteromonas/Salinimonas group</taxon>
        <taxon>Alteromonas</taxon>
    </lineage>
</organism>
<dbReference type="Proteomes" id="UP000470213">
    <property type="component" value="Unassembled WGS sequence"/>
</dbReference>
<dbReference type="Pfam" id="PF00497">
    <property type="entry name" value="SBP_bac_3"/>
    <property type="match status" value="1"/>
</dbReference>
<evidence type="ECO:0000313" key="6">
    <source>
        <dbReference type="Proteomes" id="UP000470213"/>
    </source>
</evidence>
<comment type="caution">
    <text evidence="5">The sequence shown here is derived from an EMBL/GenBank/DDBJ whole genome shotgun (WGS) entry which is preliminary data.</text>
</comment>
<dbReference type="AlphaFoldDB" id="A0A7X5RM73"/>
<dbReference type="SMART" id="SM00062">
    <property type="entry name" value="PBPb"/>
    <property type="match status" value="1"/>
</dbReference>
<dbReference type="PANTHER" id="PTHR35936">
    <property type="entry name" value="MEMBRANE-BOUND LYTIC MUREIN TRANSGLYCOSYLASE F"/>
    <property type="match status" value="1"/>
</dbReference>
<evidence type="ECO:0000313" key="5">
    <source>
        <dbReference type="EMBL" id="NDV92461.1"/>
    </source>
</evidence>
<dbReference type="SUPFAM" id="SSF53850">
    <property type="entry name" value="Periplasmic binding protein-like II"/>
    <property type="match status" value="1"/>
</dbReference>
<accession>A0A7X5RM73</accession>
<feature type="signal peptide" evidence="3">
    <location>
        <begin position="1"/>
        <end position="20"/>
    </location>
</feature>
<dbReference type="Gene3D" id="3.40.190.10">
    <property type="entry name" value="Periplasmic binding protein-like II"/>
    <property type="match status" value="2"/>
</dbReference>
<feature type="domain" description="Solute-binding protein family 3/N-terminal" evidence="4">
    <location>
        <begin position="24"/>
        <end position="242"/>
    </location>
</feature>
<protein>
    <submittedName>
        <fullName evidence="5">Transporter substrate-binding domain-containing protein</fullName>
    </submittedName>
</protein>
<gene>
    <name evidence="5" type="ORF">GTH32_14885</name>
</gene>
<dbReference type="EMBL" id="JAAAWN010000023">
    <property type="protein sequence ID" value="NDV92461.1"/>
    <property type="molecule type" value="Genomic_DNA"/>
</dbReference>
<evidence type="ECO:0000259" key="4">
    <source>
        <dbReference type="SMART" id="SM00062"/>
    </source>
</evidence>
<comment type="similarity">
    <text evidence="1">Belongs to the bacterial solute-binding protein 3 family.</text>
</comment>
<evidence type="ECO:0000256" key="2">
    <source>
        <dbReference type="ARBA" id="ARBA00022729"/>
    </source>
</evidence>
<keyword evidence="6" id="KW-1185">Reference proteome</keyword>